<dbReference type="Pfam" id="PF11792">
    <property type="entry name" value="Baculo_LEF5_C"/>
    <property type="match status" value="1"/>
</dbReference>
<reference evidence="3" key="1">
    <citation type="submission" date="2019-09" db="EMBL/GenBank/DDBJ databases">
        <authorList>
            <person name="Tao P."/>
            <person name="Yang T."/>
            <person name="Chen J."/>
            <person name="Lin C."/>
            <person name="Hu J."/>
            <person name="Zhu Y."/>
            <person name="Lv H."/>
            <person name="Tian M."/>
            <person name="Gao Q."/>
            <person name="Jia J."/>
        </authorList>
    </citation>
    <scope>NUCLEOTIDE SEQUENCE</scope>
    <source>
        <strain evidence="3">WV103</strain>
    </source>
</reference>
<name>A0A6N0C1N9_9ABAC</name>
<proteinExistence type="predicted"/>
<evidence type="ECO:0000313" key="3">
    <source>
        <dbReference type="EMBL" id="QKO28948.1"/>
    </source>
</evidence>
<dbReference type="EMBL" id="MN481987">
    <property type="protein sequence ID" value="QKO28948.1"/>
    <property type="molecule type" value="Genomic_DNA"/>
</dbReference>
<protein>
    <submittedName>
        <fullName evidence="3">Lef5</fullName>
    </submittedName>
</protein>
<dbReference type="InterPro" id="IPR021758">
    <property type="entry name" value="Baculo_LEF5_C"/>
</dbReference>
<accession>A0A6N0C1N9</accession>
<feature type="domain" description="Baculoviridae late expression factor 5 N-terminal" evidence="1">
    <location>
        <begin position="54"/>
        <end position="210"/>
    </location>
</feature>
<organism evidence="3">
    <name type="scientific">Spodoptera exigua multiple nucleopolyhedrovirus</name>
    <dbReference type="NCBI Taxonomy" id="10454"/>
    <lineage>
        <taxon>Viruses</taxon>
        <taxon>Viruses incertae sedis</taxon>
        <taxon>Naldaviricetes</taxon>
        <taxon>Lefavirales</taxon>
        <taxon>Baculoviridae</taxon>
        <taxon>Alphabaculovirus</taxon>
    </lineage>
</organism>
<sequence>MVHIEREYNKFEHFQMSKADACQVGPFGQCENVSTQENVSSLQQSPRRRHHDCYDLFLIFKDFRRRKAYKELIDFLVTNYANNVKNKTFNFVHTGHLFHSLYAYIPAVSNVERERKQIRLSEECVHKLFVNTINDFKLYTEIFDYIQRESLPEKCPCELLVRRLDQIKNYVNVIKSKKFDSKPPKLKKEPIDSILFKYSINWKNILLKKKIAEANNGKSLKKKRTFTKRNILTDDVIYLNDTKYTIGLPSLNGLSLKECDHKFVTIERQMRAGDEAVSFIRYCQKCNRTSMGYD</sequence>
<dbReference type="Pfam" id="PF04838">
    <property type="entry name" value="Baculo_LEF5"/>
    <property type="match status" value="1"/>
</dbReference>
<evidence type="ECO:0000259" key="2">
    <source>
        <dbReference type="Pfam" id="PF11792"/>
    </source>
</evidence>
<dbReference type="GO" id="GO:0006355">
    <property type="term" value="P:regulation of DNA-templated transcription"/>
    <property type="evidence" value="ECO:0007669"/>
    <property type="project" value="InterPro"/>
</dbReference>
<dbReference type="InterPro" id="IPR006923">
    <property type="entry name" value="Baculo_LEF5_N"/>
</dbReference>
<evidence type="ECO:0000259" key="1">
    <source>
        <dbReference type="Pfam" id="PF04838"/>
    </source>
</evidence>
<feature type="domain" description="Baculoviridae late expression factor 5 C-terminal" evidence="2">
    <location>
        <begin position="249"/>
        <end position="287"/>
    </location>
</feature>